<evidence type="ECO:0000259" key="1">
    <source>
        <dbReference type="Pfam" id="PF12680"/>
    </source>
</evidence>
<evidence type="ECO:0000313" key="3">
    <source>
        <dbReference type="Proteomes" id="UP001147653"/>
    </source>
</evidence>
<dbReference type="AlphaFoldDB" id="A0A9X3SAR6"/>
<feature type="domain" description="SnoaL-like" evidence="1">
    <location>
        <begin position="10"/>
        <end position="101"/>
    </location>
</feature>
<dbReference type="RefSeq" id="WP_270028407.1">
    <property type="nucleotide sequence ID" value="NZ_JAPDDP010000065.1"/>
</dbReference>
<proteinExistence type="predicted"/>
<evidence type="ECO:0000313" key="2">
    <source>
        <dbReference type="EMBL" id="MDA0183993.1"/>
    </source>
</evidence>
<organism evidence="2 3">
    <name type="scientific">Solirubrobacter phytolaccae</name>
    <dbReference type="NCBI Taxonomy" id="1404360"/>
    <lineage>
        <taxon>Bacteria</taxon>
        <taxon>Bacillati</taxon>
        <taxon>Actinomycetota</taxon>
        <taxon>Thermoleophilia</taxon>
        <taxon>Solirubrobacterales</taxon>
        <taxon>Solirubrobacteraceae</taxon>
        <taxon>Solirubrobacter</taxon>
    </lineage>
</organism>
<dbReference type="Gene3D" id="3.10.450.50">
    <property type="match status" value="1"/>
</dbReference>
<gene>
    <name evidence="2" type="ORF">OJ997_27040</name>
</gene>
<dbReference type="SUPFAM" id="SSF54427">
    <property type="entry name" value="NTF2-like"/>
    <property type="match status" value="1"/>
</dbReference>
<dbReference type="InterPro" id="IPR037401">
    <property type="entry name" value="SnoaL-like"/>
</dbReference>
<reference evidence="2" key="1">
    <citation type="submission" date="2022-10" db="EMBL/GenBank/DDBJ databases">
        <title>The WGS of Solirubrobacter phytolaccae KCTC 29190.</title>
        <authorList>
            <person name="Jiang Z."/>
        </authorList>
    </citation>
    <scope>NUCLEOTIDE SEQUENCE</scope>
    <source>
        <strain evidence="2">KCTC 29190</strain>
    </source>
</reference>
<dbReference type="EMBL" id="JAPDDP010000065">
    <property type="protein sequence ID" value="MDA0183993.1"/>
    <property type="molecule type" value="Genomic_DNA"/>
</dbReference>
<protein>
    <submittedName>
        <fullName evidence="2">Nuclear transport factor 2 family protein</fullName>
    </submittedName>
</protein>
<name>A0A9X3SAR6_9ACTN</name>
<accession>A0A9X3SAR6</accession>
<dbReference type="Proteomes" id="UP001147653">
    <property type="component" value="Unassembled WGS sequence"/>
</dbReference>
<comment type="caution">
    <text evidence="2">The sequence shown here is derived from an EMBL/GenBank/DDBJ whole genome shotgun (WGS) entry which is preliminary data.</text>
</comment>
<keyword evidence="3" id="KW-1185">Reference proteome</keyword>
<sequence>MPVITLPEAVETFVATTNAHDGDALFALFAPGATVIDDGATFATDEEIRGFIKAQLVDPKVVITPTSYEDGRLVASCDGEFPGGPLTFAFVFTTKDDAITHLSIDVA</sequence>
<dbReference type="InterPro" id="IPR032710">
    <property type="entry name" value="NTF2-like_dom_sf"/>
</dbReference>
<dbReference type="Pfam" id="PF12680">
    <property type="entry name" value="SnoaL_2"/>
    <property type="match status" value="1"/>
</dbReference>